<dbReference type="Proteomes" id="UP001165122">
    <property type="component" value="Unassembled WGS sequence"/>
</dbReference>
<dbReference type="EMBL" id="BRXW01000213">
    <property type="protein sequence ID" value="GMI14460.1"/>
    <property type="molecule type" value="Genomic_DNA"/>
</dbReference>
<name>A0A9W7FLZ7_9STRA</name>
<reference evidence="3" key="1">
    <citation type="journal article" date="2023" name="Commun. Biol.">
        <title>Genome analysis of Parmales, the sister group of diatoms, reveals the evolutionary specialization of diatoms from phago-mixotrophs to photoautotrophs.</title>
        <authorList>
            <person name="Ban H."/>
            <person name="Sato S."/>
            <person name="Yoshikawa S."/>
            <person name="Yamada K."/>
            <person name="Nakamura Y."/>
            <person name="Ichinomiya M."/>
            <person name="Sato N."/>
            <person name="Blanc-Mathieu R."/>
            <person name="Endo H."/>
            <person name="Kuwata A."/>
            <person name="Ogata H."/>
        </authorList>
    </citation>
    <scope>NUCLEOTIDE SEQUENCE [LARGE SCALE GENOMIC DNA]</scope>
    <source>
        <strain evidence="3">NIES 3700</strain>
    </source>
</reference>
<sequence>MANTFIRDPRFGLDEAEADSRWSSNVSQKQKASRGKAGKGLKSALKKKPVYVINPYNQQTTDIGGDRGSPNRNVEMDRSVGHSDFGWGGTGEGDTLTGTWSEDGGEGGDWGMRRVGVDELRGVANSPEENGEEDFLREEEEQSSRDRPKCICQWEWGWDRTCPVHGHSAISNAASAGPEDVYKRSVRTLNSRAKAAQFTTTNMSLSGGAHKFSIQRHAGVGNATAGVRKDDRGWWRDKSDYHDGEIKVQFKGGKPTNIVEEEEKEKLKFTPTDRVIGLQNRMKDSLNRAQSRIETNTKKIKSLEGDVKNATGTLKTVVSERAQSELDIMALKRGKVLAEATSLSSLRGERGSVKTANDGEEVKKEDKDMTHMPKHIRASYERDVDKLNHSFRVMGNMQREMRSAGR</sequence>
<comment type="caution">
    <text evidence="2">The sequence shown here is derived from an EMBL/GenBank/DDBJ whole genome shotgun (WGS) entry which is preliminary data.</text>
</comment>
<dbReference type="AlphaFoldDB" id="A0A9W7FLZ7"/>
<feature type="compositionally biased region" description="Basic residues" evidence="1">
    <location>
        <begin position="31"/>
        <end position="44"/>
    </location>
</feature>
<accession>A0A9W7FLZ7</accession>
<feature type="region of interest" description="Disordered" evidence="1">
    <location>
        <begin position="1"/>
        <end position="44"/>
    </location>
</feature>
<feature type="compositionally biased region" description="Low complexity" evidence="1">
    <location>
        <begin position="93"/>
        <end position="102"/>
    </location>
</feature>
<organism evidence="2 3">
    <name type="scientific">Triparma laevis f. longispina</name>
    <dbReference type="NCBI Taxonomy" id="1714387"/>
    <lineage>
        <taxon>Eukaryota</taxon>
        <taxon>Sar</taxon>
        <taxon>Stramenopiles</taxon>
        <taxon>Ochrophyta</taxon>
        <taxon>Bolidophyceae</taxon>
        <taxon>Parmales</taxon>
        <taxon>Triparmaceae</taxon>
        <taxon>Triparma</taxon>
    </lineage>
</organism>
<gene>
    <name evidence="2" type="ORF">TrLO_g2448</name>
</gene>
<evidence type="ECO:0000256" key="1">
    <source>
        <dbReference type="SAM" id="MobiDB-lite"/>
    </source>
</evidence>
<evidence type="ECO:0000313" key="2">
    <source>
        <dbReference type="EMBL" id="GMI14460.1"/>
    </source>
</evidence>
<feature type="region of interest" description="Disordered" evidence="1">
    <location>
        <begin position="346"/>
        <end position="371"/>
    </location>
</feature>
<keyword evidence="3" id="KW-1185">Reference proteome</keyword>
<protein>
    <submittedName>
        <fullName evidence="2">Uncharacterized protein</fullName>
    </submittedName>
</protein>
<feature type="region of interest" description="Disordered" evidence="1">
    <location>
        <begin position="122"/>
        <end position="142"/>
    </location>
</feature>
<dbReference type="OrthoDB" id="10429785at2759"/>
<proteinExistence type="predicted"/>
<evidence type="ECO:0000313" key="3">
    <source>
        <dbReference type="Proteomes" id="UP001165122"/>
    </source>
</evidence>
<feature type="region of interest" description="Disordered" evidence="1">
    <location>
        <begin position="81"/>
        <end position="110"/>
    </location>
</feature>
<feature type="compositionally biased region" description="Basic and acidic residues" evidence="1">
    <location>
        <begin position="360"/>
        <end position="371"/>
    </location>
</feature>
<feature type="compositionally biased region" description="Polar residues" evidence="1">
    <location>
        <begin position="21"/>
        <end position="30"/>
    </location>
</feature>
<feature type="compositionally biased region" description="Acidic residues" evidence="1">
    <location>
        <begin position="129"/>
        <end position="141"/>
    </location>
</feature>